<evidence type="ECO:0000313" key="1">
    <source>
        <dbReference type="EMBL" id="AZV45697.1"/>
    </source>
</evidence>
<name>A0A3Q9RSE4_9BACI</name>
<dbReference type="KEGG" id="pasa:BAOM_p044"/>
<dbReference type="Proteomes" id="UP000283095">
    <property type="component" value="Plasmid pOM18"/>
</dbReference>
<dbReference type="EMBL" id="CP026096">
    <property type="protein sequence ID" value="AZV45697.1"/>
    <property type="molecule type" value="Genomic_DNA"/>
</dbReference>
<evidence type="ECO:0000313" key="2">
    <source>
        <dbReference type="Proteomes" id="UP000283095"/>
    </source>
</evidence>
<protein>
    <submittedName>
        <fullName evidence="1">Uncharacterized protein</fullName>
    </submittedName>
</protein>
<accession>A0A3Q9RSE4</accession>
<keyword evidence="1" id="KW-0614">Plasmid</keyword>
<sequence length="37" mass="4203">MDIILQAIATIASCISAAYAVRDFYRTHPKKKGKHRK</sequence>
<geneLocation type="plasmid" evidence="2">
    <name>pom18</name>
</geneLocation>
<proteinExistence type="predicted"/>
<dbReference type="AlphaFoldDB" id="A0A3Q9RSE4"/>
<organism evidence="1 2">
    <name type="scientific">Peribacillus asahii</name>
    <dbReference type="NCBI Taxonomy" id="228899"/>
    <lineage>
        <taxon>Bacteria</taxon>
        <taxon>Bacillati</taxon>
        <taxon>Bacillota</taxon>
        <taxon>Bacilli</taxon>
        <taxon>Bacillales</taxon>
        <taxon>Bacillaceae</taxon>
        <taxon>Peribacillus</taxon>
    </lineage>
</organism>
<gene>
    <name evidence="1" type="ORF">BAOM_p044</name>
</gene>
<reference evidence="1 2" key="1">
    <citation type="submission" date="2018-01" db="EMBL/GenBank/DDBJ databases">
        <title>Bacillus asahii Genome sequencing and assembly.</title>
        <authorList>
            <person name="Jiang H."/>
            <person name="Feng Y."/>
            <person name="Zhao F."/>
            <person name="Lin X."/>
        </authorList>
    </citation>
    <scope>NUCLEOTIDE SEQUENCE [LARGE SCALE GENOMIC DNA]</scope>
    <source>
        <strain evidence="1 2">OM18</strain>
        <plasmid evidence="2">pom18</plasmid>
    </source>
</reference>